<dbReference type="InterPro" id="IPR014721">
    <property type="entry name" value="Ribsml_uS5_D2-typ_fold_subgr"/>
</dbReference>
<keyword evidence="2" id="KW-1185">Reference proteome</keyword>
<dbReference type="Gene3D" id="3.30.230.10">
    <property type="match status" value="1"/>
</dbReference>
<dbReference type="AlphaFoldDB" id="A0A133VIN0"/>
<organism evidence="1 2">
    <name type="scientific">candidate division MSBL1 archaeon SCGC-AAA382F02</name>
    <dbReference type="NCBI Taxonomy" id="1698282"/>
    <lineage>
        <taxon>Archaea</taxon>
        <taxon>Methanobacteriati</taxon>
        <taxon>Methanobacteriota</taxon>
        <taxon>candidate division MSBL1</taxon>
    </lineage>
</organism>
<accession>A0A133VIN0</accession>
<sequence>MKAARKLKSFLRKKLKKKERRERANLFEKYLPIISQKAGDLVGKEPPEIESLVKEIAGVENGEEE</sequence>
<evidence type="ECO:0000313" key="2">
    <source>
        <dbReference type="Proteomes" id="UP000070491"/>
    </source>
</evidence>
<proteinExistence type="predicted"/>
<dbReference type="Proteomes" id="UP000070491">
    <property type="component" value="Unassembled WGS sequence"/>
</dbReference>
<name>A0A133VIN0_9EURY</name>
<gene>
    <name evidence="1" type="ORF">AKJ53_00790</name>
</gene>
<comment type="caution">
    <text evidence="1">The sequence shown here is derived from an EMBL/GenBank/DDBJ whole genome shotgun (WGS) entry which is preliminary data.</text>
</comment>
<dbReference type="EMBL" id="LHYG01000007">
    <property type="protein sequence ID" value="KXB06301.1"/>
    <property type="molecule type" value="Genomic_DNA"/>
</dbReference>
<reference evidence="1 2" key="1">
    <citation type="journal article" date="2016" name="Sci. Rep.">
        <title>Metabolic traits of an uncultured archaeal lineage -MSBL1- from brine pools of the Red Sea.</title>
        <authorList>
            <person name="Mwirichia R."/>
            <person name="Alam I."/>
            <person name="Rashid M."/>
            <person name="Vinu M."/>
            <person name="Ba-Alawi W."/>
            <person name="Anthony Kamau A."/>
            <person name="Kamanda Ngugi D."/>
            <person name="Goker M."/>
            <person name="Klenk H.P."/>
            <person name="Bajic V."/>
            <person name="Stingl U."/>
        </authorList>
    </citation>
    <scope>NUCLEOTIDE SEQUENCE [LARGE SCALE GENOMIC DNA]</scope>
    <source>
        <strain evidence="1">SCGC-AAA382F02</strain>
    </source>
</reference>
<evidence type="ECO:0000313" key="1">
    <source>
        <dbReference type="EMBL" id="KXB06301.1"/>
    </source>
</evidence>
<protein>
    <submittedName>
        <fullName evidence="1">Uncharacterized protein</fullName>
    </submittedName>
</protein>